<dbReference type="AlphaFoldDB" id="A0A2X4UI76"/>
<dbReference type="RefSeq" id="WP_231902259.1">
    <property type="nucleotide sequence ID" value="NZ_LS483458.1"/>
</dbReference>
<dbReference type="Proteomes" id="UP000248808">
    <property type="component" value="Chromosome 1"/>
</dbReference>
<proteinExistence type="predicted"/>
<evidence type="ECO:0000256" key="1">
    <source>
        <dbReference type="SAM" id="MobiDB-lite"/>
    </source>
</evidence>
<protein>
    <submittedName>
        <fullName evidence="2">Uncharacterized protein</fullName>
    </submittedName>
</protein>
<dbReference type="Pfam" id="PF13332">
    <property type="entry name" value="Fil_haemagg_2"/>
    <property type="match status" value="2"/>
</dbReference>
<dbReference type="GO" id="GO:0003824">
    <property type="term" value="F:catalytic activity"/>
    <property type="evidence" value="ECO:0007669"/>
    <property type="project" value="UniProtKB-ARBA"/>
</dbReference>
<sequence length="1040" mass="111949">MNFGTLETENKEHYVPNADNYYKLDQKQEVGSQLNVTGNLDAVGKSAVEMRGVSVTSNGTMNVLSDGNINVQEARYKEQLSSASKGKSRGLTSSTTEVYRHKHNYDTAEASNLDADKINLHSNNGNVTIQGSNVAAGNGLTVKAKNIDIREAENRVYSDDYYSKKKSGMLGGGIGVTFGSQKQTTESDQTKLYAQGSQVGSLNGNTTMIAENTYTQTASKVSAIKDGDVNILAKKVDIKAADDKYETNTKQKFEQKGLTIAITSPVISAIQAVQGAIESTKQVGDSKYDRVNTMSAANAGFEAYRAYQSGKKAVTDVKDFMNGEGDVDSLIGVQITYGQQKSESHSHTEGKTAYKSQVNAGGKVNIMATGAGKDSNINIEGSDISGKQGTTLIADNQVNIKATEQNHQERSTNKSSGFNAGVAIKVSNGEAAGVTVGGNYGKGYGNGDETTYVASHVGDSQSKTVIQAGGDANIIGSQVKGKRVELNAENLNIESLQDKSRYYGKQMNVNGSVTVGYGASVGGSFNKSKINADHASINEQAGIYAGDEGYDINVNKHTDLKGALITSTQKAEADGKNHFSTDSITHSDIENHSNYSGSSFGVSGSVSANFETPFGENGAPQSGKQAVDDDGNLIYRNDRGELTREAKNAQGKDNAKQLATGWDSLDGNMSAGYGSDKSSQSSVTKSGINTANIEIRDEKAQFEKTGKTAEEVLETIKTDITTETAAQHSGKLENQFNKEDVLKEINLQVQVTKDFIDNAQEAKDKVIDHYQEPKRKELRQAITDFHNAKIEDKAQYEEKIDALIKDIYALEHIRTGLDLATGVVAGSPKVMSAKTLISIIDTETRRESLKNSLLAPPIEDINDNGKLYSNVGHNSGAFDGIKLGGVRMNYGVICGSNYERCKTDDNGKLLRNDKGNIVYIGNQENNKYLKVSSLLADKNESGKLFGATGGFQAIKGTMFGLEYKPGSFLDKVTETYSGQHDLVGGQLFFYDKYGNGRRDLTPQQEQYIDYFSIGAVGAVTPTTVHHTLPIEVINLLFGVR</sequence>
<dbReference type="KEGG" id="hhz:NCTC10839_01534"/>
<evidence type="ECO:0000313" key="2">
    <source>
        <dbReference type="EMBL" id="SQH97614.1"/>
    </source>
</evidence>
<accession>A0A2X4UI76</accession>
<dbReference type="InterPro" id="IPR025157">
    <property type="entry name" value="Hemagglutinin_rpt"/>
</dbReference>
<feature type="region of interest" description="Disordered" evidence="1">
    <location>
        <begin position="644"/>
        <end position="663"/>
    </location>
</feature>
<evidence type="ECO:0000313" key="3">
    <source>
        <dbReference type="Proteomes" id="UP000248808"/>
    </source>
</evidence>
<organism evidence="2 3">
    <name type="scientific">Haemophilus haemolyticus</name>
    <dbReference type="NCBI Taxonomy" id="726"/>
    <lineage>
        <taxon>Bacteria</taxon>
        <taxon>Pseudomonadati</taxon>
        <taxon>Pseudomonadota</taxon>
        <taxon>Gammaproteobacteria</taxon>
        <taxon>Pasteurellales</taxon>
        <taxon>Pasteurellaceae</taxon>
        <taxon>Haemophilus</taxon>
    </lineage>
</organism>
<name>A0A2X4UI76_HAEHA</name>
<dbReference type="GeneID" id="69055475"/>
<reference evidence="2 3" key="1">
    <citation type="submission" date="2018-06" db="EMBL/GenBank/DDBJ databases">
        <authorList>
            <consortium name="Pathogen Informatics"/>
            <person name="Doyle S."/>
        </authorList>
    </citation>
    <scope>NUCLEOTIDE SEQUENCE [LARGE SCALE GENOMIC DNA]</scope>
    <source>
        <strain evidence="2 3">NCTC10839</strain>
    </source>
</reference>
<dbReference type="EMBL" id="LS483458">
    <property type="protein sequence ID" value="SQH97614.1"/>
    <property type="molecule type" value="Genomic_DNA"/>
</dbReference>
<gene>
    <name evidence="2" type="ORF">NCTC10839_01534</name>
</gene>